<proteinExistence type="predicted"/>
<gene>
    <name evidence="1" type="ORF">COMA2_30187</name>
</gene>
<protein>
    <submittedName>
        <fullName evidence="1">Uncharacterized protein</fullName>
    </submittedName>
</protein>
<dbReference type="AlphaFoldDB" id="A0A0S4LQC8"/>
<evidence type="ECO:0000313" key="2">
    <source>
        <dbReference type="Proteomes" id="UP000198736"/>
    </source>
</evidence>
<accession>A0A0S4LQC8</accession>
<keyword evidence="2" id="KW-1185">Reference proteome</keyword>
<name>A0A0S4LQC8_9BACT</name>
<reference evidence="2" key="1">
    <citation type="submission" date="2015-10" db="EMBL/GenBank/DDBJ databases">
        <authorList>
            <person name="Luecker S."/>
            <person name="Luecker S."/>
        </authorList>
    </citation>
    <scope>NUCLEOTIDE SEQUENCE [LARGE SCALE GENOMIC DNA]</scope>
</reference>
<evidence type="ECO:0000313" key="1">
    <source>
        <dbReference type="EMBL" id="CUS37298.1"/>
    </source>
</evidence>
<dbReference type="EMBL" id="CZPZ01000023">
    <property type="protein sequence ID" value="CUS37298.1"/>
    <property type="molecule type" value="Genomic_DNA"/>
</dbReference>
<dbReference type="STRING" id="1742973.COMA2_30187"/>
<dbReference type="Proteomes" id="UP000198736">
    <property type="component" value="Unassembled WGS sequence"/>
</dbReference>
<sequence>MFPHHEISPYRAGGSSSGRTPAFGAGYLGSIPSPPAISPKPSGAAPTSAIEVPNLCWYCCARLIESRTNDEW</sequence>
<organism evidence="1 2">
    <name type="scientific">Candidatus Nitrospira nitrificans</name>
    <dbReference type="NCBI Taxonomy" id="1742973"/>
    <lineage>
        <taxon>Bacteria</taxon>
        <taxon>Pseudomonadati</taxon>
        <taxon>Nitrospirota</taxon>
        <taxon>Nitrospiria</taxon>
        <taxon>Nitrospirales</taxon>
        <taxon>Nitrospiraceae</taxon>
        <taxon>Nitrospira</taxon>
    </lineage>
</organism>